<protein>
    <submittedName>
        <fullName evidence="2">Uncharacterized protein</fullName>
    </submittedName>
</protein>
<reference evidence="2 3" key="1">
    <citation type="journal article" date="2018" name="PLoS ONE">
        <title>The draft genome of Kipferlia bialata reveals reductive genome evolution in fornicate parasites.</title>
        <authorList>
            <person name="Tanifuji G."/>
            <person name="Takabayashi S."/>
            <person name="Kume K."/>
            <person name="Takagi M."/>
            <person name="Nakayama T."/>
            <person name="Kamikawa R."/>
            <person name="Inagaki Y."/>
            <person name="Hashimoto T."/>
        </authorList>
    </citation>
    <scope>NUCLEOTIDE SEQUENCE [LARGE SCALE GENOMIC DNA]</scope>
    <source>
        <strain evidence="2">NY0173</strain>
    </source>
</reference>
<comment type="caution">
    <text evidence="2">The sequence shown here is derived from an EMBL/GenBank/DDBJ whole genome shotgun (WGS) entry which is preliminary data.</text>
</comment>
<feature type="region of interest" description="Disordered" evidence="1">
    <location>
        <begin position="129"/>
        <end position="187"/>
    </location>
</feature>
<keyword evidence="3" id="KW-1185">Reference proteome</keyword>
<dbReference type="Proteomes" id="UP000265618">
    <property type="component" value="Unassembled WGS sequence"/>
</dbReference>
<accession>A0A9K3CYZ0</accession>
<proteinExistence type="predicted"/>
<dbReference type="EMBL" id="BDIP01001647">
    <property type="protein sequence ID" value="GIQ84848.1"/>
    <property type="molecule type" value="Genomic_DNA"/>
</dbReference>
<dbReference type="AlphaFoldDB" id="A0A9K3CYZ0"/>
<sequence length="249" mass="28376">MNTVQWLDLIRECRALHSLLIREIPSLGLHEMVRGLYTLSKGGLQRKLERSSRVTDEVFLTDMHLYAKACLASYGSALTDYVTSLGDTPKVDRIAVDGRAKNAGSRTTNRILRARRKLDSSPTLLLDSVTELQESEQPDVPESEGDTLGPYDSRPVSSPGLGRETRGRESRGRESRGRERREGGRTVAGMDYESMPETERQEAQRVMQWVGMGPEALMRWTHQVKLFTPTYVMYRYERYDQGHLVRLLE</sequence>
<evidence type="ECO:0000313" key="3">
    <source>
        <dbReference type="Proteomes" id="UP000265618"/>
    </source>
</evidence>
<feature type="compositionally biased region" description="Acidic residues" evidence="1">
    <location>
        <begin position="133"/>
        <end position="145"/>
    </location>
</feature>
<organism evidence="2 3">
    <name type="scientific">Kipferlia bialata</name>
    <dbReference type="NCBI Taxonomy" id="797122"/>
    <lineage>
        <taxon>Eukaryota</taxon>
        <taxon>Metamonada</taxon>
        <taxon>Carpediemonas-like organisms</taxon>
        <taxon>Kipferlia</taxon>
    </lineage>
</organism>
<evidence type="ECO:0000256" key="1">
    <source>
        <dbReference type="SAM" id="MobiDB-lite"/>
    </source>
</evidence>
<evidence type="ECO:0000313" key="2">
    <source>
        <dbReference type="EMBL" id="GIQ84848.1"/>
    </source>
</evidence>
<gene>
    <name evidence="2" type="ORF">KIPB_006421</name>
</gene>
<name>A0A9K3CYZ0_9EUKA</name>
<feature type="compositionally biased region" description="Basic and acidic residues" evidence="1">
    <location>
        <begin position="163"/>
        <end position="184"/>
    </location>
</feature>